<dbReference type="EMBL" id="CM047587">
    <property type="protein sequence ID" value="KAI9908288.1"/>
    <property type="molecule type" value="Genomic_DNA"/>
</dbReference>
<accession>A0ACC0VP65</accession>
<dbReference type="Proteomes" id="UP001163321">
    <property type="component" value="Chromosome 8"/>
</dbReference>
<protein>
    <submittedName>
        <fullName evidence="1">Uncharacterized protein</fullName>
    </submittedName>
</protein>
<reference evidence="1 2" key="1">
    <citation type="journal article" date="2022" name="bioRxiv">
        <title>The genome of the oomycete Peronosclerospora sorghi, a cosmopolitan pathogen of maize and sorghum, is inflated with dispersed pseudogenes.</title>
        <authorList>
            <person name="Fletcher K."/>
            <person name="Martin F."/>
            <person name="Isakeit T."/>
            <person name="Cavanaugh K."/>
            <person name="Magill C."/>
            <person name="Michelmore R."/>
        </authorList>
    </citation>
    <scope>NUCLEOTIDE SEQUENCE [LARGE SCALE GENOMIC DNA]</scope>
    <source>
        <strain evidence="1">P6</strain>
    </source>
</reference>
<comment type="caution">
    <text evidence="1">The sequence shown here is derived from an EMBL/GenBank/DDBJ whole genome shotgun (WGS) entry which is preliminary data.</text>
</comment>
<evidence type="ECO:0000313" key="2">
    <source>
        <dbReference type="Proteomes" id="UP001163321"/>
    </source>
</evidence>
<organism evidence="1 2">
    <name type="scientific">Peronosclerospora sorghi</name>
    <dbReference type="NCBI Taxonomy" id="230839"/>
    <lineage>
        <taxon>Eukaryota</taxon>
        <taxon>Sar</taxon>
        <taxon>Stramenopiles</taxon>
        <taxon>Oomycota</taxon>
        <taxon>Peronosporomycetes</taxon>
        <taxon>Peronosporales</taxon>
        <taxon>Peronosporaceae</taxon>
        <taxon>Peronosclerospora</taxon>
    </lineage>
</organism>
<name>A0ACC0VP65_9STRA</name>
<sequence length="170" mass="18838">MVCWLRTKRMKSLARRSAACCSLTRTARRPIQDDAVGRSVDETLWMLQAFQVRGVSRARSVCVCPANWKPGDETIRTNHREKLAFSTTHGHGNAAQGHEQDQTRDHTLGKVAFENVVLVMLSFSGHALGGRRDATTACHAQVRGGLLDYLADHGGEEGGGKWFVWFCLDT</sequence>
<evidence type="ECO:0000313" key="1">
    <source>
        <dbReference type="EMBL" id="KAI9908288.1"/>
    </source>
</evidence>
<proteinExistence type="predicted"/>
<keyword evidence="2" id="KW-1185">Reference proteome</keyword>
<gene>
    <name evidence="1" type="ORF">PsorP6_016451</name>
</gene>